<dbReference type="Gene3D" id="3.90.180.10">
    <property type="entry name" value="Medium-chain alcohol dehydrogenases, catalytic domain"/>
    <property type="match status" value="1"/>
</dbReference>
<dbReference type="InterPro" id="IPR002328">
    <property type="entry name" value="ADH_Zn_CS"/>
</dbReference>
<dbReference type="Gene3D" id="3.40.50.720">
    <property type="entry name" value="NAD(P)-binding Rossmann-like Domain"/>
    <property type="match status" value="1"/>
</dbReference>
<dbReference type="PANTHER" id="PTHR43401:SF2">
    <property type="entry name" value="L-THREONINE 3-DEHYDROGENASE"/>
    <property type="match status" value="1"/>
</dbReference>
<protein>
    <submittedName>
        <fullName evidence="8">Alcohol dehydrogenase</fullName>
    </submittedName>
</protein>
<dbReference type="Pfam" id="PF00107">
    <property type="entry name" value="ADH_zinc_N"/>
    <property type="match status" value="1"/>
</dbReference>
<dbReference type="RefSeq" id="WP_188940830.1">
    <property type="nucleotide sequence ID" value="NZ_BMNA01000002.1"/>
</dbReference>
<dbReference type="InterPro" id="IPR050129">
    <property type="entry name" value="Zn_alcohol_dh"/>
</dbReference>
<feature type="domain" description="Alcohol dehydrogenase-like N-terminal" evidence="7">
    <location>
        <begin position="23"/>
        <end position="140"/>
    </location>
</feature>
<name>A0A917SQR4_9ACTN</name>
<keyword evidence="2 5" id="KW-0479">Metal-binding</keyword>
<evidence type="ECO:0000256" key="5">
    <source>
        <dbReference type="RuleBase" id="RU361277"/>
    </source>
</evidence>
<comment type="caution">
    <text evidence="8">The sequence shown here is derived from an EMBL/GenBank/DDBJ whole genome shotgun (WGS) entry which is preliminary data.</text>
</comment>
<dbReference type="SUPFAM" id="SSF50129">
    <property type="entry name" value="GroES-like"/>
    <property type="match status" value="1"/>
</dbReference>
<gene>
    <name evidence="8" type="primary">adh</name>
    <name evidence="8" type="ORF">GCM10011594_10610</name>
</gene>
<reference evidence="8" key="2">
    <citation type="submission" date="2020-09" db="EMBL/GenBank/DDBJ databases">
        <authorList>
            <person name="Sun Q."/>
            <person name="Zhou Y."/>
        </authorList>
    </citation>
    <scope>NUCLEOTIDE SEQUENCE</scope>
    <source>
        <strain evidence="8">CGMCC 4.7308</strain>
    </source>
</reference>
<dbReference type="PROSITE" id="PS00059">
    <property type="entry name" value="ADH_ZINC"/>
    <property type="match status" value="1"/>
</dbReference>
<evidence type="ECO:0000313" key="8">
    <source>
        <dbReference type="EMBL" id="GGL92709.1"/>
    </source>
</evidence>
<dbReference type="PANTHER" id="PTHR43401">
    <property type="entry name" value="L-THREONINE 3-DEHYDROGENASE"/>
    <property type="match status" value="1"/>
</dbReference>
<evidence type="ECO:0000256" key="1">
    <source>
        <dbReference type="ARBA" id="ARBA00001947"/>
    </source>
</evidence>
<evidence type="ECO:0000256" key="3">
    <source>
        <dbReference type="ARBA" id="ARBA00022833"/>
    </source>
</evidence>
<evidence type="ECO:0000259" key="6">
    <source>
        <dbReference type="Pfam" id="PF00107"/>
    </source>
</evidence>
<dbReference type="SUPFAM" id="SSF51735">
    <property type="entry name" value="NAD(P)-binding Rossmann-fold domains"/>
    <property type="match status" value="1"/>
</dbReference>
<evidence type="ECO:0000256" key="4">
    <source>
        <dbReference type="ARBA" id="ARBA00023002"/>
    </source>
</evidence>
<dbReference type="Proteomes" id="UP000655208">
    <property type="component" value="Unassembled WGS sequence"/>
</dbReference>
<dbReference type="InterPro" id="IPR036291">
    <property type="entry name" value="NAD(P)-bd_dom_sf"/>
</dbReference>
<dbReference type="InterPro" id="IPR011032">
    <property type="entry name" value="GroES-like_sf"/>
</dbReference>
<evidence type="ECO:0000256" key="2">
    <source>
        <dbReference type="ARBA" id="ARBA00022723"/>
    </source>
</evidence>
<proteinExistence type="inferred from homology"/>
<keyword evidence="4" id="KW-0560">Oxidoreductase</keyword>
<dbReference type="GO" id="GO:0016491">
    <property type="term" value="F:oxidoreductase activity"/>
    <property type="evidence" value="ECO:0007669"/>
    <property type="project" value="UniProtKB-KW"/>
</dbReference>
<evidence type="ECO:0000313" key="9">
    <source>
        <dbReference type="Proteomes" id="UP000655208"/>
    </source>
</evidence>
<dbReference type="EMBL" id="BMNA01000002">
    <property type="protein sequence ID" value="GGL92709.1"/>
    <property type="molecule type" value="Genomic_DNA"/>
</dbReference>
<organism evidence="8 9">
    <name type="scientific">Nakamurella endophytica</name>
    <dbReference type="NCBI Taxonomy" id="1748367"/>
    <lineage>
        <taxon>Bacteria</taxon>
        <taxon>Bacillati</taxon>
        <taxon>Actinomycetota</taxon>
        <taxon>Actinomycetes</taxon>
        <taxon>Nakamurellales</taxon>
        <taxon>Nakamurellaceae</taxon>
        <taxon>Nakamurella</taxon>
    </lineage>
</organism>
<reference evidence="8" key="1">
    <citation type="journal article" date="2014" name="Int. J. Syst. Evol. Microbiol.">
        <title>Complete genome sequence of Corynebacterium casei LMG S-19264T (=DSM 44701T), isolated from a smear-ripened cheese.</title>
        <authorList>
            <consortium name="US DOE Joint Genome Institute (JGI-PGF)"/>
            <person name="Walter F."/>
            <person name="Albersmeier A."/>
            <person name="Kalinowski J."/>
            <person name="Ruckert C."/>
        </authorList>
    </citation>
    <scope>NUCLEOTIDE SEQUENCE</scope>
    <source>
        <strain evidence="8">CGMCC 4.7308</strain>
    </source>
</reference>
<evidence type="ECO:0000259" key="7">
    <source>
        <dbReference type="Pfam" id="PF08240"/>
    </source>
</evidence>
<dbReference type="Pfam" id="PF08240">
    <property type="entry name" value="ADH_N"/>
    <property type="match status" value="1"/>
</dbReference>
<dbReference type="InterPro" id="IPR013154">
    <property type="entry name" value="ADH-like_N"/>
</dbReference>
<comment type="cofactor">
    <cofactor evidence="1 5">
        <name>Zn(2+)</name>
        <dbReference type="ChEBI" id="CHEBI:29105"/>
    </cofactor>
</comment>
<dbReference type="GO" id="GO:0008270">
    <property type="term" value="F:zinc ion binding"/>
    <property type="evidence" value="ECO:0007669"/>
    <property type="project" value="InterPro"/>
</dbReference>
<feature type="domain" description="Alcohol dehydrogenase-like C-terminal" evidence="6">
    <location>
        <begin position="179"/>
        <end position="290"/>
    </location>
</feature>
<keyword evidence="3 5" id="KW-0862">Zinc</keyword>
<dbReference type="AlphaFoldDB" id="A0A917SQR4"/>
<sequence length="337" mass="34159">MRALVLTGPDAAEVQRVPVPEAGPGQVVVDVHRVGVCGTDVASYRGTMPHLVSGAAWYPLRPGHEWAGTVASIGDGVGPEWLGRRVTGDTMLGCGHCDRCRRGLQHVCAHRYEVGVLGGWDGAVAEQVLVPASSLQRLPDRVSDTAGAMVEPAGNAARAVLSSGDLTGARVAVVGPGTIGLLAAAFAVAGGAEVHVFGRSSAGLRLAAGLGVASTGGLAHAQDSAYQLVVDTSSGPEVPARALEIVEPGGTVVLIGLSGSPSTVDTREAVFKDVTVRGQLSGSPVMARTVAAFADGSVDPEPLVGATVPLDRAADVLAGWRPDDAGAGPKIHIDPRR</sequence>
<dbReference type="InterPro" id="IPR013149">
    <property type="entry name" value="ADH-like_C"/>
</dbReference>
<accession>A0A917SQR4</accession>
<comment type="similarity">
    <text evidence="5">Belongs to the zinc-containing alcohol dehydrogenase family.</text>
</comment>
<keyword evidence="9" id="KW-1185">Reference proteome</keyword>